<evidence type="ECO:0000313" key="5">
    <source>
        <dbReference type="Proteomes" id="UP000605897"/>
    </source>
</evidence>
<dbReference type="PANTHER" id="PTHR12304">
    <property type="entry name" value="INOSINE-URIDINE PREFERRING NUCLEOSIDE HYDROLASE"/>
    <property type="match status" value="1"/>
</dbReference>
<feature type="domain" description="Inosine/uridine-preferring nucleoside hydrolase" evidence="3">
    <location>
        <begin position="5"/>
        <end position="305"/>
    </location>
</feature>
<evidence type="ECO:0000259" key="3">
    <source>
        <dbReference type="Pfam" id="PF01156"/>
    </source>
</evidence>
<dbReference type="EMBL" id="BNAU01000007">
    <property type="protein sequence ID" value="GHF15112.1"/>
    <property type="molecule type" value="Genomic_DNA"/>
</dbReference>
<comment type="caution">
    <text evidence="4">The sequence shown here is derived from an EMBL/GenBank/DDBJ whole genome shotgun (WGS) entry which is preliminary data.</text>
</comment>
<dbReference type="RefSeq" id="WP_191247628.1">
    <property type="nucleotide sequence ID" value="NZ_BNAU01000007.1"/>
</dbReference>
<dbReference type="SUPFAM" id="SSF53590">
    <property type="entry name" value="Nucleoside hydrolase"/>
    <property type="match status" value="1"/>
</dbReference>
<organism evidence="4 5">
    <name type="scientific">Amycolatopsis deserti</name>
    <dbReference type="NCBI Taxonomy" id="185696"/>
    <lineage>
        <taxon>Bacteria</taxon>
        <taxon>Bacillati</taxon>
        <taxon>Actinomycetota</taxon>
        <taxon>Actinomycetes</taxon>
        <taxon>Pseudonocardiales</taxon>
        <taxon>Pseudonocardiaceae</taxon>
        <taxon>Amycolatopsis</taxon>
    </lineage>
</organism>
<protein>
    <submittedName>
        <fullName evidence="4">Purine nucleosidase</fullName>
    </submittedName>
</protein>
<dbReference type="InterPro" id="IPR001910">
    <property type="entry name" value="Inosine/uridine_hydrolase_dom"/>
</dbReference>
<dbReference type="Gene3D" id="3.90.245.10">
    <property type="entry name" value="Ribonucleoside hydrolase-like"/>
    <property type="match status" value="1"/>
</dbReference>
<evidence type="ECO:0000256" key="2">
    <source>
        <dbReference type="ARBA" id="ARBA00023295"/>
    </source>
</evidence>
<evidence type="ECO:0000313" key="4">
    <source>
        <dbReference type="EMBL" id="GHF15112.1"/>
    </source>
</evidence>
<name>A0ABQ3JFP5_9PSEU</name>
<keyword evidence="1" id="KW-0378">Hydrolase</keyword>
<dbReference type="InterPro" id="IPR036452">
    <property type="entry name" value="Ribo_hydro-like"/>
</dbReference>
<dbReference type="InterPro" id="IPR023186">
    <property type="entry name" value="IUNH"/>
</dbReference>
<proteinExistence type="predicted"/>
<accession>A0ABQ3JFP5</accession>
<dbReference type="Pfam" id="PF01156">
    <property type="entry name" value="IU_nuc_hydro"/>
    <property type="match status" value="1"/>
</dbReference>
<gene>
    <name evidence="4" type="primary">rihA</name>
    <name evidence="4" type="ORF">GCM10017786_56080</name>
</gene>
<reference evidence="5" key="1">
    <citation type="journal article" date="2019" name="Int. J. Syst. Evol. Microbiol.">
        <title>The Global Catalogue of Microorganisms (GCM) 10K type strain sequencing project: providing services to taxonomists for standard genome sequencing and annotation.</title>
        <authorList>
            <consortium name="The Broad Institute Genomics Platform"/>
            <consortium name="The Broad Institute Genome Sequencing Center for Infectious Disease"/>
            <person name="Wu L."/>
            <person name="Ma J."/>
        </authorList>
    </citation>
    <scope>NUCLEOTIDE SEQUENCE [LARGE SCALE GENOMIC DNA]</scope>
    <source>
        <strain evidence="5">CGMCC 4.7677</strain>
    </source>
</reference>
<evidence type="ECO:0000256" key="1">
    <source>
        <dbReference type="ARBA" id="ARBA00022801"/>
    </source>
</evidence>
<keyword evidence="5" id="KW-1185">Reference proteome</keyword>
<keyword evidence="2" id="KW-0326">Glycosidase</keyword>
<sequence>MPTPLIIDTDPGVDDAFAIALAALSEDVDLLGITTVFGNVPLEATTLNARRVLALCGRADVPVAAGAARPLVHAQLRRASHVHGSDGLSGRSAALPEPVRELEPGGAVSLLVSLLEAADEPVTIAPIGPLTNIALLLAAHPEVRQKIGRIVVMGGGLAGGNTTGAAEFNIWSDPEAARRVLVEETVPCVLVPMDLTYRCAVDSAWLGKLAASGPIGAALDALTPDYLAHYRKALGWDGIVLHDAVAVAEAIRPGILRTETYPVEVECSLGPARGATLVDRRRQALRADAEGDVAPGRIEVAVDTELDELRAFLLERLTRG</sequence>
<dbReference type="Proteomes" id="UP000605897">
    <property type="component" value="Unassembled WGS sequence"/>
</dbReference>
<dbReference type="PANTHER" id="PTHR12304:SF4">
    <property type="entry name" value="URIDINE NUCLEOSIDASE"/>
    <property type="match status" value="1"/>
</dbReference>